<evidence type="ECO:0000313" key="2">
    <source>
        <dbReference type="Proteomes" id="UP001320831"/>
    </source>
</evidence>
<proteinExistence type="predicted"/>
<protein>
    <submittedName>
        <fullName evidence="1">SOS response-associated peptidase</fullName>
    </submittedName>
</protein>
<dbReference type="RefSeq" id="WP_260900454.1">
    <property type="nucleotide sequence ID" value="NZ_JAOCZP010000001.1"/>
</dbReference>
<keyword evidence="2" id="KW-1185">Reference proteome</keyword>
<reference evidence="1 2" key="1">
    <citation type="submission" date="2022-09" db="EMBL/GenBank/DDBJ databases">
        <title>Chelativorans salina sp. nov., a novel slightly halophilic bacterium isolated from a saline lake sediment enrichment.</title>
        <authorList>
            <person name="Gao L."/>
            <person name="Fang B.-Z."/>
            <person name="Li W.-J."/>
        </authorList>
    </citation>
    <scope>NUCLEOTIDE SEQUENCE [LARGE SCALE GENOMIC DNA]</scope>
    <source>
        <strain evidence="1 2">EGI FJ00035</strain>
    </source>
</reference>
<dbReference type="SUPFAM" id="SSF143081">
    <property type="entry name" value="BB1717-like"/>
    <property type="match status" value="1"/>
</dbReference>
<dbReference type="InterPro" id="IPR036590">
    <property type="entry name" value="SRAP-like"/>
</dbReference>
<dbReference type="Proteomes" id="UP001320831">
    <property type="component" value="Unassembled WGS sequence"/>
</dbReference>
<sequence length="141" mass="16280">MWPRVRQKPVIIAPDDYPRWLAFHEEDPRDLLKSFPTEKMKIWPIGRKVGNTWNNTSDILDPIEEEEPPLISRGTIMTALHETNACDVEATARLFYEFATGKRWRNARSAIRDTWLEAARQLHDILGEPISPIGSPKPTPH</sequence>
<comment type="caution">
    <text evidence="1">The sequence shown here is derived from an EMBL/GenBank/DDBJ whole genome shotgun (WGS) entry which is preliminary data.</text>
</comment>
<accession>A0ABT2LHW8</accession>
<dbReference type="Gene3D" id="3.90.1680.10">
    <property type="entry name" value="SOS response associated peptidase-like"/>
    <property type="match status" value="1"/>
</dbReference>
<evidence type="ECO:0000313" key="1">
    <source>
        <dbReference type="EMBL" id="MCT7374100.1"/>
    </source>
</evidence>
<gene>
    <name evidence="1" type="ORF">N5A92_03530</name>
</gene>
<name>A0ABT2LHW8_9HYPH</name>
<organism evidence="1 2">
    <name type="scientific">Chelativorans salis</name>
    <dbReference type="NCBI Taxonomy" id="2978478"/>
    <lineage>
        <taxon>Bacteria</taxon>
        <taxon>Pseudomonadati</taxon>
        <taxon>Pseudomonadota</taxon>
        <taxon>Alphaproteobacteria</taxon>
        <taxon>Hyphomicrobiales</taxon>
        <taxon>Phyllobacteriaceae</taxon>
        <taxon>Chelativorans</taxon>
    </lineage>
</organism>
<dbReference type="EMBL" id="JAOCZP010000001">
    <property type="protein sequence ID" value="MCT7374100.1"/>
    <property type="molecule type" value="Genomic_DNA"/>
</dbReference>